<accession>A0ABN2WGA3</accession>
<reference evidence="4 5" key="1">
    <citation type="journal article" date="2019" name="Int. J. Syst. Evol. Microbiol.">
        <title>The Global Catalogue of Microorganisms (GCM) 10K type strain sequencing project: providing services to taxonomists for standard genome sequencing and annotation.</title>
        <authorList>
            <consortium name="The Broad Institute Genomics Platform"/>
            <consortium name="The Broad Institute Genome Sequencing Center for Infectious Disease"/>
            <person name="Wu L."/>
            <person name="Ma J."/>
        </authorList>
    </citation>
    <scope>NUCLEOTIDE SEQUENCE [LARGE SCALE GENOMIC DNA]</scope>
    <source>
        <strain evidence="4 5">JCM 14559</strain>
    </source>
</reference>
<dbReference type="RefSeq" id="WP_344551166.1">
    <property type="nucleotide sequence ID" value="NZ_BAAANS010000008.1"/>
</dbReference>
<dbReference type="PANTHER" id="PTHR12215:SF10">
    <property type="entry name" value="L-AMINOADIPATE-SEMIALDEHYDE DEHYDROGENASE-PHOSPHOPANTETHEINYL TRANSFERASE"/>
    <property type="match status" value="1"/>
</dbReference>
<evidence type="ECO:0000313" key="4">
    <source>
        <dbReference type="EMBL" id="GAA2091334.1"/>
    </source>
</evidence>
<evidence type="ECO:0000256" key="1">
    <source>
        <dbReference type="ARBA" id="ARBA00010990"/>
    </source>
</evidence>
<dbReference type="InterPro" id="IPR037143">
    <property type="entry name" value="4-PPantetheinyl_Trfase_dom_sf"/>
</dbReference>
<gene>
    <name evidence="4" type="ORF">GCM10009759_15840</name>
</gene>
<dbReference type="Pfam" id="PF01648">
    <property type="entry name" value="ACPS"/>
    <property type="match status" value="1"/>
</dbReference>
<feature type="domain" description="4'-phosphopantetheinyl transferase" evidence="3">
    <location>
        <begin position="113"/>
        <end position="187"/>
    </location>
</feature>
<keyword evidence="2 4" id="KW-0808">Transferase</keyword>
<dbReference type="Gene3D" id="3.90.470.20">
    <property type="entry name" value="4'-phosphopantetheinyl transferase domain"/>
    <property type="match status" value="1"/>
</dbReference>
<dbReference type="SUPFAM" id="SSF56214">
    <property type="entry name" value="4'-phosphopantetheinyl transferase"/>
    <property type="match status" value="2"/>
</dbReference>
<dbReference type="InterPro" id="IPR008278">
    <property type="entry name" value="4-PPantetheinyl_Trfase_dom"/>
</dbReference>
<dbReference type="PANTHER" id="PTHR12215">
    <property type="entry name" value="PHOSPHOPANTETHEINE TRANSFERASE"/>
    <property type="match status" value="1"/>
</dbReference>
<sequence>MAQPNAVSCRVLWSPVVDRARVRALMSEDERARYGRLAEPEDRARFATARALVRSALGRATGVSPGAVVFSRRCGHCGGPHGKPRVPGAAARFSLSHSGGRVVLAVTEHAEPGVDVERVTAREVDRLAPRVLSARELEDFRRIRPEDRTAAYHVYWTRKEAVLKAVGRGLSVPLRGLTLAAPARPAALLSWDGAPGDGGTGPPAVAMADLDPGPGYAAALAVEAAGRIELAEWTLDDPLDVP</sequence>
<proteinExistence type="inferred from homology"/>
<comment type="similarity">
    <text evidence="1">Belongs to the P-Pant transferase superfamily. Gsp/Sfp/HetI/AcpT family.</text>
</comment>
<evidence type="ECO:0000259" key="3">
    <source>
        <dbReference type="Pfam" id="PF01648"/>
    </source>
</evidence>
<name>A0ABN2WGA3_9ACTN</name>
<protein>
    <submittedName>
        <fullName evidence="4">4'-phosphopantetheinyl transferase superfamily protein</fullName>
    </submittedName>
</protein>
<evidence type="ECO:0000313" key="5">
    <source>
        <dbReference type="Proteomes" id="UP001500897"/>
    </source>
</evidence>
<dbReference type="InterPro" id="IPR050559">
    <property type="entry name" value="P-Pant_transferase_sf"/>
</dbReference>
<dbReference type="EMBL" id="BAAANS010000008">
    <property type="protein sequence ID" value="GAA2091334.1"/>
    <property type="molecule type" value="Genomic_DNA"/>
</dbReference>
<dbReference type="Proteomes" id="UP001500897">
    <property type="component" value="Unassembled WGS sequence"/>
</dbReference>
<evidence type="ECO:0000256" key="2">
    <source>
        <dbReference type="ARBA" id="ARBA00022679"/>
    </source>
</evidence>
<organism evidence="4 5">
    <name type="scientific">Kitasatospora saccharophila</name>
    <dbReference type="NCBI Taxonomy" id="407973"/>
    <lineage>
        <taxon>Bacteria</taxon>
        <taxon>Bacillati</taxon>
        <taxon>Actinomycetota</taxon>
        <taxon>Actinomycetes</taxon>
        <taxon>Kitasatosporales</taxon>
        <taxon>Streptomycetaceae</taxon>
        <taxon>Kitasatospora</taxon>
    </lineage>
</organism>
<comment type="caution">
    <text evidence="4">The sequence shown here is derived from an EMBL/GenBank/DDBJ whole genome shotgun (WGS) entry which is preliminary data.</text>
</comment>
<keyword evidence="5" id="KW-1185">Reference proteome</keyword>
<dbReference type="GO" id="GO:0016740">
    <property type="term" value="F:transferase activity"/>
    <property type="evidence" value="ECO:0007669"/>
    <property type="project" value="UniProtKB-KW"/>
</dbReference>